<dbReference type="Proteomes" id="UP000243022">
    <property type="component" value="Unassembled WGS sequence"/>
</dbReference>
<feature type="domain" description="Calcineurin-like phosphoesterase" evidence="1">
    <location>
        <begin position="4"/>
        <end position="128"/>
    </location>
</feature>
<dbReference type="Gene3D" id="3.60.21.10">
    <property type="match status" value="1"/>
</dbReference>
<evidence type="ECO:0000313" key="4">
    <source>
        <dbReference type="Proteomes" id="UP000241514"/>
    </source>
</evidence>
<name>A0A2T4CV19_9GAMM</name>
<dbReference type="EMBL" id="PYVS01000013">
    <property type="protein sequence ID" value="PTB83098.1"/>
    <property type="molecule type" value="Genomic_DNA"/>
</dbReference>
<dbReference type="InterPro" id="IPR029052">
    <property type="entry name" value="Metallo-depent_PP-like"/>
</dbReference>
<evidence type="ECO:0000313" key="5">
    <source>
        <dbReference type="Proteomes" id="UP000243022"/>
    </source>
</evidence>
<dbReference type="PANTHER" id="PTHR42850:SF7">
    <property type="entry name" value="BIS(5'-NUCLEOSYL)-TETRAPHOSPHATASE PRPE [ASYMMETRICAL]"/>
    <property type="match status" value="1"/>
</dbReference>
<organism evidence="3 4">
    <name type="scientific">Pseudidiomarina aestuarii</name>
    <dbReference type="NCBI Taxonomy" id="624146"/>
    <lineage>
        <taxon>Bacteria</taxon>
        <taxon>Pseudomonadati</taxon>
        <taxon>Pseudomonadota</taxon>
        <taxon>Gammaproteobacteria</taxon>
        <taxon>Alteromonadales</taxon>
        <taxon>Idiomarinaceae</taxon>
        <taxon>Pseudidiomarina</taxon>
    </lineage>
</organism>
<evidence type="ECO:0000259" key="1">
    <source>
        <dbReference type="Pfam" id="PF00149"/>
    </source>
</evidence>
<proteinExistence type="predicted"/>
<evidence type="ECO:0000313" key="3">
    <source>
        <dbReference type="EMBL" id="PTB88713.1"/>
    </source>
</evidence>
<gene>
    <name evidence="3" type="ORF">C9928_05710</name>
    <name evidence="2" type="ORF">C9986_01205</name>
</gene>
<accession>A0A2T4CV19</accession>
<protein>
    <submittedName>
        <fullName evidence="3">Metallophosphoesterase</fullName>
    </submittedName>
</protein>
<dbReference type="Proteomes" id="UP000241514">
    <property type="component" value="Unassembled WGS sequence"/>
</dbReference>
<dbReference type="PANTHER" id="PTHR42850">
    <property type="entry name" value="METALLOPHOSPHOESTERASE"/>
    <property type="match status" value="1"/>
</dbReference>
<dbReference type="Pfam" id="PF00149">
    <property type="entry name" value="Metallophos"/>
    <property type="match status" value="1"/>
</dbReference>
<dbReference type="GO" id="GO:0005737">
    <property type="term" value="C:cytoplasm"/>
    <property type="evidence" value="ECO:0007669"/>
    <property type="project" value="TreeGrafter"/>
</dbReference>
<dbReference type="InterPro" id="IPR050126">
    <property type="entry name" value="Ap4A_hydrolase"/>
</dbReference>
<dbReference type="InterPro" id="IPR004843">
    <property type="entry name" value="Calcineurin-like_PHP"/>
</dbReference>
<dbReference type="EMBL" id="PYVG01000037">
    <property type="protein sequence ID" value="PTB88713.1"/>
    <property type="molecule type" value="Genomic_DNA"/>
</dbReference>
<dbReference type="AlphaFoldDB" id="A0A2T4CV19"/>
<dbReference type="GO" id="GO:0016791">
    <property type="term" value="F:phosphatase activity"/>
    <property type="evidence" value="ECO:0007669"/>
    <property type="project" value="TreeGrafter"/>
</dbReference>
<dbReference type="SUPFAM" id="SSF56300">
    <property type="entry name" value="Metallo-dependent phosphatases"/>
    <property type="match status" value="1"/>
</dbReference>
<sequence>MYDIIGDVHGHAERLESLLEKLGYQNADGVWRHPQRKLISVGDLVDRGPYQRRSVDIIRAMHEAGEAFVIMGNHEFNAVAWATMDADGQPLRPHTKKNRAQHQAFLQEAEQAPEWYASSIEWFRRLPLYLDLPDLRVVHACWHEQSLAVLNRYLDSRGALLESAWKSATTPSHELFDAIETLCKGWETSLPDGTYFHDKDGHERRAIRTQWWRTDSQRYRDLAISVGDPSSLPNANIDSSALPGYDNQKPLFVGHYWMRGEPCLQSSHIACVDWTVTGQHGKLVAYRFHGETELDANHLVWV</sequence>
<comment type="caution">
    <text evidence="3">The sequence shown here is derived from an EMBL/GenBank/DDBJ whole genome shotgun (WGS) entry which is preliminary data.</text>
</comment>
<reference evidence="4 5" key="1">
    <citation type="submission" date="2018-03" db="EMBL/GenBank/DDBJ databases">
        <title>Cross-interface Injection: A General Nanoliter Liquid Handling Method Applied to Single Cells Genome Amplification Automated Nanoliter Liquid Handling Applied to Single Cell Multiple Displacement Amplification.</title>
        <authorList>
            <person name="Yun J."/>
            <person name="Xu P."/>
            <person name="Xu J."/>
            <person name="Dai X."/>
            <person name="Wang Y."/>
            <person name="Zheng X."/>
            <person name="Cao C."/>
            <person name="Yi Q."/>
            <person name="Zhu Y."/>
            <person name="Wang L."/>
            <person name="Dong Z."/>
            <person name="Huang Y."/>
            <person name="Huang L."/>
            <person name="Du W."/>
        </authorList>
    </citation>
    <scope>NUCLEOTIDE SEQUENCE [LARGE SCALE GENOMIC DNA]</scope>
    <source>
        <strain evidence="3 4">A9-4</strain>
        <strain evidence="2 5">Z-E1-2</strain>
    </source>
</reference>
<evidence type="ECO:0000313" key="2">
    <source>
        <dbReference type="EMBL" id="PTB83098.1"/>
    </source>
</evidence>